<evidence type="ECO:0000313" key="1">
    <source>
        <dbReference type="EMBL" id="MDP5273240.1"/>
    </source>
</evidence>
<evidence type="ECO:0008006" key="3">
    <source>
        <dbReference type="Google" id="ProtNLM"/>
    </source>
</evidence>
<dbReference type="EMBL" id="JAVAMP010000001">
    <property type="protein sequence ID" value="MDP5273240.1"/>
    <property type="molecule type" value="Genomic_DNA"/>
</dbReference>
<dbReference type="PROSITE" id="PS51257">
    <property type="entry name" value="PROKAR_LIPOPROTEIN"/>
    <property type="match status" value="1"/>
</dbReference>
<dbReference type="Proteomes" id="UP001231941">
    <property type="component" value="Unassembled WGS sequence"/>
</dbReference>
<proteinExistence type="predicted"/>
<evidence type="ECO:0000313" key="2">
    <source>
        <dbReference type="Proteomes" id="UP001231941"/>
    </source>
</evidence>
<keyword evidence="2" id="KW-1185">Reference proteome</keyword>
<dbReference type="RefSeq" id="WP_305990524.1">
    <property type="nucleotide sequence ID" value="NZ_JAVAMP010000001.1"/>
</dbReference>
<reference evidence="1 2" key="1">
    <citation type="submission" date="2023-08" db="EMBL/GenBank/DDBJ databases">
        <authorList>
            <person name="Park J.-S."/>
        </authorList>
    </citation>
    <scope>NUCLEOTIDE SEQUENCE [LARGE SCALE GENOMIC DNA]</scope>
    <source>
        <strain evidence="1 2">2205SS18-9</strain>
    </source>
</reference>
<protein>
    <recommendedName>
        <fullName evidence="3">DUF1307 domain-containing protein</fullName>
    </recommendedName>
</protein>
<name>A0ABT9IWS8_9BACL</name>
<comment type="caution">
    <text evidence="1">The sequence shown here is derived from an EMBL/GenBank/DDBJ whole genome shotgun (WGS) entry which is preliminary data.</text>
</comment>
<gene>
    <name evidence="1" type="ORF">Q5Y73_03920</name>
</gene>
<organism evidence="1 2">
    <name type="scientific">Chengkuizengella axinellae</name>
    <dbReference type="NCBI Taxonomy" id="3064388"/>
    <lineage>
        <taxon>Bacteria</taxon>
        <taxon>Bacillati</taxon>
        <taxon>Bacillota</taxon>
        <taxon>Bacilli</taxon>
        <taxon>Bacillales</taxon>
        <taxon>Paenibacillaceae</taxon>
        <taxon>Chengkuizengella</taxon>
    </lineage>
</organism>
<accession>A0ABT9IWS8</accession>
<sequence length="203" mass="22896">MNFKIVIAILSLSILVGCNKFIIEPKVESKVETNPFSLEDMCIINTKDSGEICYGMNRNDAEKTLGAVLEEGKSTVLYDHKVNIGYSDEKVYSIHLGVGSEGIYKTTRGAEIGLHKEDIKKLYGSKEGIELGETELTYLFNMEKEAYYESMDEYFEEIKSVLNQAEDDTEKLQDIFQFSIGIGPDGLVDSLYMKDARGYEVVY</sequence>